<proteinExistence type="predicted"/>
<accession>A0ABP0N058</accession>
<organism evidence="1 2">
    <name type="scientific">Durusdinium trenchii</name>
    <dbReference type="NCBI Taxonomy" id="1381693"/>
    <lineage>
        <taxon>Eukaryota</taxon>
        <taxon>Sar</taxon>
        <taxon>Alveolata</taxon>
        <taxon>Dinophyceae</taxon>
        <taxon>Suessiales</taxon>
        <taxon>Symbiodiniaceae</taxon>
        <taxon>Durusdinium</taxon>
    </lineage>
</organism>
<dbReference type="EMBL" id="CAXAMN010021113">
    <property type="protein sequence ID" value="CAK9057162.1"/>
    <property type="molecule type" value="Genomic_DNA"/>
</dbReference>
<protein>
    <submittedName>
        <fullName evidence="1">Uncharacterized protein</fullName>
    </submittedName>
</protein>
<dbReference type="Proteomes" id="UP001642484">
    <property type="component" value="Unassembled WGS sequence"/>
</dbReference>
<evidence type="ECO:0000313" key="2">
    <source>
        <dbReference type="Proteomes" id="UP001642484"/>
    </source>
</evidence>
<feature type="non-terminal residue" evidence="1">
    <location>
        <position position="57"/>
    </location>
</feature>
<reference evidence="1 2" key="1">
    <citation type="submission" date="2024-02" db="EMBL/GenBank/DDBJ databases">
        <authorList>
            <person name="Chen Y."/>
            <person name="Shah S."/>
            <person name="Dougan E. K."/>
            <person name="Thang M."/>
            <person name="Chan C."/>
        </authorList>
    </citation>
    <scope>NUCLEOTIDE SEQUENCE [LARGE SCALE GENOMIC DNA]</scope>
</reference>
<gene>
    <name evidence="1" type="ORF">CCMP2556_LOCUS28246</name>
</gene>
<comment type="caution">
    <text evidence="1">The sequence shown here is derived from an EMBL/GenBank/DDBJ whole genome shotgun (WGS) entry which is preliminary data.</text>
</comment>
<sequence length="57" mass="6157">VSSLLGMFERSFETAQAALPTPPPFDPLAALDLLGPNPFGLLETELPDPPPEAKRRK</sequence>
<feature type="non-terminal residue" evidence="1">
    <location>
        <position position="1"/>
    </location>
</feature>
<keyword evidence="2" id="KW-1185">Reference proteome</keyword>
<evidence type="ECO:0000313" key="1">
    <source>
        <dbReference type="EMBL" id="CAK9057162.1"/>
    </source>
</evidence>
<name>A0ABP0N058_9DINO</name>